<gene>
    <name evidence="1" type="ORF">JHL16_02340</name>
</gene>
<dbReference type="Proteomes" id="UP000616151">
    <property type="component" value="Unassembled WGS sequence"/>
</dbReference>
<name>A0ACC5QXV5_9HYPH</name>
<evidence type="ECO:0000313" key="2">
    <source>
        <dbReference type="Proteomes" id="UP000616151"/>
    </source>
</evidence>
<reference evidence="1" key="1">
    <citation type="submission" date="2021-01" db="EMBL/GenBank/DDBJ databases">
        <authorList>
            <person name="Sun Q."/>
        </authorList>
    </citation>
    <scope>NUCLEOTIDE SEQUENCE</scope>
    <source>
        <strain evidence="1">YIM B02566</strain>
    </source>
</reference>
<keyword evidence="2" id="KW-1185">Reference proteome</keyword>
<sequence>MDATDRKLLAIMAEDASIAYRDLGEKLGLSAPSVYERVKKLKKEGAIRRTTIEIDGEAIGCPLLAFVHVTTEGWGKTPQMLAMGEDPRVEELHSVAGDSCMILKVRCEGTQALEQLLKRVYDIPGVRSTRSYIALNTFLERGPRTELFAKN</sequence>
<evidence type="ECO:0000313" key="1">
    <source>
        <dbReference type="EMBL" id="MBK1865177.1"/>
    </source>
</evidence>
<accession>A0ACC5QXV5</accession>
<comment type="caution">
    <text evidence="1">The sequence shown here is derived from an EMBL/GenBank/DDBJ whole genome shotgun (WGS) entry which is preliminary data.</text>
</comment>
<organism evidence="1 2">
    <name type="scientific">Taklimakanibacter albus</name>
    <dbReference type="NCBI Taxonomy" id="2800327"/>
    <lineage>
        <taxon>Bacteria</taxon>
        <taxon>Pseudomonadati</taxon>
        <taxon>Pseudomonadota</taxon>
        <taxon>Alphaproteobacteria</taxon>
        <taxon>Hyphomicrobiales</taxon>
        <taxon>Aestuariivirgaceae</taxon>
        <taxon>Taklimakanibacter</taxon>
    </lineage>
</organism>
<dbReference type="EMBL" id="JAENHL010000004">
    <property type="protein sequence ID" value="MBK1865177.1"/>
    <property type="molecule type" value="Genomic_DNA"/>
</dbReference>
<proteinExistence type="predicted"/>
<protein>
    <submittedName>
        <fullName evidence="1">Lrp/AsnC family transcriptional regulator</fullName>
    </submittedName>
</protein>